<dbReference type="Proteomes" id="UP001154282">
    <property type="component" value="Unassembled WGS sequence"/>
</dbReference>
<organism evidence="2 3">
    <name type="scientific">Linum tenue</name>
    <dbReference type="NCBI Taxonomy" id="586396"/>
    <lineage>
        <taxon>Eukaryota</taxon>
        <taxon>Viridiplantae</taxon>
        <taxon>Streptophyta</taxon>
        <taxon>Embryophyta</taxon>
        <taxon>Tracheophyta</taxon>
        <taxon>Spermatophyta</taxon>
        <taxon>Magnoliopsida</taxon>
        <taxon>eudicotyledons</taxon>
        <taxon>Gunneridae</taxon>
        <taxon>Pentapetalae</taxon>
        <taxon>rosids</taxon>
        <taxon>fabids</taxon>
        <taxon>Malpighiales</taxon>
        <taxon>Linaceae</taxon>
        <taxon>Linum</taxon>
    </lineage>
</organism>
<dbReference type="AlphaFoldDB" id="A0AAV0LC95"/>
<comment type="caution">
    <text evidence="2">The sequence shown here is derived from an EMBL/GenBank/DDBJ whole genome shotgun (WGS) entry which is preliminary data.</text>
</comment>
<keyword evidence="3" id="KW-1185">Reference proteome</keyword>
<dbReference type="PANTHER" id="PTHR34835:SF69">
    <property type="entry name" value="UBIQUITIN-LIKE PROTEASE FAMILY PROFILE DOMAIN-CONTAINING PROTEIN"/>
    <property type="match status" value="1"/>
</dbReference>
<proteinExistence type="predicted"/>
<protein>
    <submittedName>
        <fullName evidence="2">Uncharacterized protein</fullName>
    </submittedName>
</protein>
<dbReference type="EMBL" id="CAMGYJ010000006">
    <property type="protein sequence ID" value="CAI0432132.1"/>
    <property type="molecule type" value="Genomic_DNA"/>
</dbReference>
<evidence type="ECO:0000313" key="2">
    <source>
        <dbReference type="EMBL" id="CAI0432132.1"/>
    </source>
</evidence>
<feature type="compositionally biased region" description="Acidic residues" evidence="1">
    <location>
        <begin position="21"/>
        <end position="34"/>
    </location>
</feature>
<name>A0AAV0LC95_9ROSI</name>
<feature type="region of interest" description="Disordered" evidence="1">
    <location>
        <begin position="1"/>
        <end position="37"/>
    </location>
</feature>
<sequence>MVASRSRQGEKSRQPPPAIPEVEEEDEEEDDEGEGPCGSYFRFRGSTYSLFKIINYWKEDAEYYAACKKEVEKAGFRGLLELRMPKIPNVFMDDLMAAYDSSSSTFVFGEGDSKKVFDFTAEDVARVYDLPLGGAVIDLKNVEGGMLDSFSEEVGMISNRARMVPIKQMRELAIPVNGPRPPIAIAVKQFLLLATGSMLVPTFSRRCKLDFAPYLGGSVEDVRVYDWCTFIVRELKVELTVAKKKEHSARALGSPCVWVLGDCYFLTLHLLDSLKLGGLHTKTIPSCRFWWKQSVERAGTSIPLVRGRYDLAAALLSREEIASRGQLQPAASAAAASSSAPPPDRAPLPTAEWWETEDLTSLSLGQLKGLKEMTESMIEKWVARRDKVQTIV</sequence>
<evidence type="ECO:0000256" key="1">
    <source>
        <dbReference type="SAM" id="MobiDB-lite"/>
    </source>
</evidence>
<feature type="region of interest" description="Disordered" evidence="1">
    <location>
        <begin position="332"/>
        <end position="351"/>
    </location>
</feature>
<reference evidence="2" key="1">
    <citation type="submission" date="2022-08" db="EMBL/GenBank/DDBJ databases">
        <authorList>
            <person name="Gutierrez-Valencia J."/>
        </authorList>
    </citation>
    <scope>NUCLEOTIDE SEQUENCE</scope>
</reference>
<gene>
    <name evidence="2" type="ORF">LITE_LOCUS23300</name>
</gene>
<evidence type="ECO:0000313" key="3">
    <source>
        <dbReference type="Proteomes" id="UP001154282"/>
    </source>
</evidence>
<accession>A0AAV0LC95</accession>
<dbReference type="PANTHER" id="PTHR34835">
    <property type="entry name" value="OS07G0283600 PROTEIN-RELATED"/>
    <property type="match status" value="1"/>
</dbReference>